<sequence length="321" mass="32912">MFAYFSSSVGALFLHLATSNFLYTNGRVLGCSSITYGSVVNPNPFNLPVTLGIGAGALLVKQFLPQYVPNYGTVAAIAPFGAITPLIGGLLTGVGTKLGSGCTSGHMLCGLARGSVRSLVASATFCTVAAITSYLLHTAPDCGPVPCHTLVHPSQDEVTLLSSMTAIAIVTTVVLRQVLKPGSKVSQAISSFYSGLLFAAGLLISGLANPANTLGFLAMVPPKFNPSLFMVMIFGVLPNAVEILYRGYNLPQGAAVSEFSLPSSTKITPSLVLGSAIFGIGWGLSGICPGPGVVSAFLNGSQGLKWLGAFLGGYLVATNIS</sequence>
<dbReference type="PANTHER" id="PTHR30574:SF1">
    <property type="entry name" value="SULPHUR TRANSPORT DOMAIN-CONTAINING PROTEIN"/>
    <property type="match status" value="1"/>
</dbReference>
<dbReference type="EMBL" id="HG937691">
    <property type="protein sequence ID" value="CDP33770.1"/>
    <property type="molecule type" value="Genomic_DNA"/>
</dbReference>
<dbReference type="PANTHER" id="PTHR30574">
    <property type="entry name" value="INNER MEMBRANE PROTEIN YEDE"/>
    <property type="match status" value="1"/>
</dbReference>
<feature type="transmembrane region" description="Helical" evidence="8">
    <location>
        <begin position="228"/>
        <end position="245"/>
    </location>
</feature>
<dbReference type="Pfam" id="PF20398">
    <property type="entry name" value="DUF6691"/>
    <property type="match status" value="1"/>
</dbReference>
<evidence type="ECO:0000256" key="8">
    <source>
        <dbReference type="SAM" id="Phobius"/>
    </source>
</evidence>
<comment type="subcellular location">
    <subcellularLocation>
        <location evidence="1">Cell inner membrane</location>
        <topology evidence="1">Multi-pass membrane protein</topology>
    </subcellularLocation>
</comment>
<evidence type="ECO:0000256" key="6">
    <source>
        <dbReference type="ARBA" id="ARBA00022989"/>
    </source>
</evidence>
<evidence type="ECO:0000256" key="7">
    <source>
        <dbReference type="ARBA" id="ARBA00023136"/>
    </source>
</evidence>
<reference evidence="10" key="2">
    <citation type="submission" date="2014-06" db="EMBL/GenBank/DDBJ databases">
        <title>The complete genome of Blastobotrys (Arxula) adeninivorans LS3 - a yeast of biotechnological interest.</title>
        <authorList>
            <person name="Kunze G."/>
            <person name="Gaillardin C."/>
            <person name="Czernicka M."/>
            <person name="Durrens P."/>
            <person name="Martin T."/>
            <person name="Boer E."/>
            <person name="Gabaldon T."/>
            <person name="Cruz J."/>
            <person name="Talla E."/>
            <person name="Marck C."/>
            <person name="Goffeau A."/>
            <person name="Barbe V."/>
            <person name="Baret P."/>
            <person name="Baronian K."/>
            <person name="Beier S."/>
            <person name="Bleykasten C."/>
            <person name="Bode R."/>
            <person name="Casaregola S."/>
            <person name="Despons L."/>
            <person name="Fairhead C."/>
            <person name="Giersberg M."/>
            <person name="Gierski P."/>
            <person name="Hahnel U."/>
            <person name="Hartmann A."/>
            <person name="Jankowska D."/>
            <person name="Jubin C."/>
            <person name="Jung P."/>
            <person name="Lafontaine I."/>
            <person name="Leh-Louis V."/>
            <person name="Lemaire M."/>
            <person name="Marcet-Houben M."/>
            <person name="Mascher M."/>
            <person name="Morel G."/>
            <person name="Richard G.-F."/>
            <person name="Riechen J."/>
            <person name="Sacerdot C."/>
            <person name="Sarkar A."/>
            <person name="Savel G."/>
            <person name="Schacherer J."/>
            <person name="Sherman D."/>
            <person name="Straub M.-L."/>
            <person name="Stein N."/>
            <person name="Thierry A."/>
            <person name="Trautwein-Schult A."/>
            <person name="Westhof E."/>
            <person name="Worch S."/>
            <person name="Dujon B."/>
            <person name="Souciet J.-L."/>
            <person name="Wincker P."/>
            <person name="Scholz U."/>
            <person name="Neuveglise N."/>
        </authorList>
    </citation>
    <scope>NUCLEOTIDE SEQUENCE</scope>
    <source>
        <strain evidence="10">LS3</strain>
    </source>
</reference>
<keyword evidence="5 8" id="KW-0812">Transmembrane</keyword>
<evidence type="ECO:0000256" key="5">
    <source>
        <dbReference type="ARBA" id="ARBA00022692"/>
    </source>
</evidence>
<keyword evidence="3" id="KW-1003">Cell membrane</keyword>
<dbReference type="Pfam" id="PF04143">
    <property type="entry name" value="Sulf_transp"/>
    <property type="match status" value="1"/>
</dbReference>
<proteinExistence type="predicted"/>
<keyword evidence="9" id="KW-0732">Signal</keyword>
<keyword evidence="4" id="KW-0997">Cell inner membrane</keyword>
<feature type="transmembrane region" description="Helical" evidence="8">
    <location>
        <begin position="71"/>
        <end position="95"/>
    </location>
</feature>
<evidence type="ECO:0000256" key="2">
    <source>
        <dbReference type="ARBA" id="ARBA00022448"/>
    </source>
</evidence>
<reference evidence="10" key="1">
    <citation type="submission" date="2014-02" db="EMBL/GenBank/DDBJ databases">
        <authorList>
            <person name="Genoscope - CEA"/>
        </authorList>
    </citation>
    <scope>NUCLEOTIDE SEQUENCE</scope>
    <source>
        <strain evidence="10">LS3</strain>
    </source>
</reference>
<dbReference type="InterPro" id="IPR007272">
    <property type="entry name" value="Sulf_transp_TsuA/YedE"/>
</dbReference>
<feature type="signal peptide" evidence="9">
    <location>
        <begin position="1"/>
        <end position="19"/>
    </location>
</feature>
<organism evidence="10">
    <name type="scientific">Blastobotrys adeninivorans</name>
    <name type="common">Yeast</name>
    <name type="synonym">Arxula adeninivorans</name>
    <dbReference type="NCBI Taxonomy" id="409370"/>
    <lineage>
        <taxon>Eukaryota</taxon>
        <taxon>Fungi</taxon>
        <taxon>Dikarya</taxon>
        <taxon>Ascomycota</taxon>
        <taxon>Saccharomycotina</taxon>
        <taxon>Dipodascomycetes</taxon>
        <taxon>Dipodascales</taxon>
        <taxon>Trichomonascaceae</taxon>
        <taxon>Blastobotrys</taxon>
    </lineage>
</organism>
<dbReference type="GO" id="GO:0005886">
    <property type="term" value="C:plasma membrane"/>
    <property type="evidence" value="ECO:0007669"/>
    <property type="project" value="UniProtKB-SubCell"/>
</dbReference>
<keyword evidence="2" id="KW-0813">Transport</keyword>
<gene>
    <name evidence="10" type="ORF">GNLVRS02_ARAD1A17138g</name>
</gene>
<evidence type="ECO:0000256" key="9">
    <source>
        <dbReference type="SAM" id="SignalP"/>
    </source>
</evidence>
<feature type="transmembrane region" description="Helical" evidence="8">
    <location>
        <begin position="116"/>
        <end position="136"/>
    </location>
</feature>
<feature type="transmembrane region" description="Helical" evidence="8">
    <location>
        <begin position="160"/>
        <end position="179"/>
    </location>
</feature>
<keyword evidence="6 8" id="KW-1133">Transmembrane helix</keyword>
<feature type="transmembrane region" description="Helical" evidence="8">
    <location>
        <begin position="191"/>
        <end position="208"/>
    </location>
</feature>
<name>A0A060SY20_BLAAD</name>
<protein>
    <submittedName>
        <fullName evidence="10">ARAD1A17138p</fullName>
    </submittedName>
</protein>
<feature type="chain" id="PRO_5001587478" evidence="9">
    <location>
        <begin position="20"/>
        <end position="321"/>
    </location>
</feature>
<evidence type="ECO:0000256" key="4">
    <source>
        <dbReference type="ARBA" id="ARBA00022519"/>
    </source>
</evidence>
<evidence type="ECO:0000256" key="1">
    <source>
        <dbReference type="ARBA" id="ARBA00004429"/>
    </source>
</evidence>
<evidence type="ECO:0000313" key="10">
    <source>
        <dbReference type="EMBL" id="CDP33770.1"/>
    </source>
</evidence>
<accession>A0A060SY20</accession>
<evidence type="ECO:0000256" key="3">
    <source>
        <dbReference type="ARBA" id="ARBA00022475"/>
    </source>
</evidence>
<dbReference type="AlphaFoldDB" id="A0A060SY20"/>
<keyword evidence="7 8" id="KW-0472">Membrane</keyword>
<dbReference type="InterPro" id="IPR046513">
    <property type="entry name" value="DUF6691"/>
</dbReference>
<dbReference type="PhylomeDB" id="A0A060SY20"/>